<dbReference type="AlphaFoldDB" id="A0A348WGX4"/>
<evidence type="ECO:0008006" key="4">
    <source>
        <dbReference type="Google" id="ProtNLM"/>
    </source>
</evidence>
<feature type="chain" id="PRO_5016981514" description="DUF1194 domain-containing protein" evidence="1">
    <location>
        <begin position="28"/>
        <end position="254"/>
    </location>
</feature>
<dbReference type="InterPro" id="IPR036465">
    <property type="entry name" value="vWFA_dom_sf"/>
</dbReference>
<dbReference type="EMBL" id="DMVW01000174">
    <property type="protein sequence ID" value="HAR53786.1"/>
    <property type="molecule type" value="Genomic_DNA"/>
</dbReference>
<evidence type="ECO:0000313" key="3">
    <source>
        <dbReference type="Proteomes" id="UP000264719"/>
    </source>
</evidence>
<name>A0A348WGX4_9RHOB</name>
<gene>
    <name evidence="2" type="ORF">DCS45_18195</name>
</gene>
<organism evidence="2 3">
    <name type="scientific">Roseovarius nubinhibens</name>
    <dbReference type="NCBI Taxonomy" id="314263"/>
    <lineage>
        <taxon>Bacteria</taxon>
        <taxon>Pseudomonadati</taxon>
        <taxon>Pseudomonadota</taxon>
        <taxon>Alphaproteobacteria</taxon>
        <taxon>Rhodobacterales</taxon>
        <taxon>Roseobacteraceae</taxon>
        <taxon>Roseovarius</taxon>
    </lineage>
</organism>
<dbReference type="SUPFAM" id="SSF53300">
    <property type="entry name" value="vWA-like"/>
    <property type="match status" value="1"/>
</dbReference>
<reference evidence="2 3" key="1">
    <citation type="journal article" date="2018" name="Nat. Biotechnol.">
        <title>A standardized bacterial taxonomy based on genome phylogeny substantially revises the tree of life.</title>
        <authorList>
            <person name="Parks D.H."/>
            <person name="Chuvochina M."/>
            <person name="Waite D.W."/>
            <person name="Rinke C."/>
            <person name="Skarshewski A."/>
            <person name="Chaumeil P.A."/>
            <person name="Hugenholtz P."/>
        </authorList>
    </citation>
    <scope>NUCLEOTIDE SEQUENCE [LARGE SCALE GENOMIC DNA]</scope>
    <source>
        <strain evidence="2">UBA9169</strain>
    </source>
</reference>
<sequence>MRRGLAGRVLPSALALALAALPRAALADCRLALALGLDVSASVDADEYELQRLGLAAALDAPDVRHAILSGAPGDVALAVFEWSGFFQQTLHLDWTWLRSHADIDRARTALAGMERGHDDFPTAIGQALGYGGALLARSPDCARRVLDLSGDGVHNHGYGPGAAYRNFPLREVTVNGLVIGPDPELEAYYRRNVLFGPAAFLIQTSDFAGFEAAMTRKLYREINDTMVGGLRRPAPRQLALAMARDGRANPHLQ</sequence>
<proteinExistence type="predicted"/>
<dbReference type="InterPro" id="IPR010607">
    <property type="entry name" value="DUF1194"/>
</dbReference>
<dbReference type="RefSeq" id="WP_339854230.1">
    <property type="nucleotide sequence ID" value="NZ_CAXAXR010000008.1"/>
</dbReference>
<feature type="signal peptide" evidence="1">
    <location>
        <begin position="1"/>
        <end position="27"/>
    </location>
</feature>
<keyword evidence="1" id="KW-0732">Signal</keyword>
<dbReference type="Proteomes" id="UP000264719">
    <property type="component" value="Unassembled WGS sequence"/>
</dbReference>
<dbReference type="Pfam" id="PF06707">
    <property type="entry name" value="DUF1194"/>
    <property type="match status" value="1"/>
</dbReference>
<comment type="caution">
    <text evidence="2">The sequence shown here is derived from an EMBL/GenBank/DDBJ whole genome shotgun (WGS) entry which is preliminary data.</text>
</comment>
<protein>
    <recommendedName>
        <fullName evidence="4">DUF1194 domain-containing protein</fullName>
    </recommendedName>
</protein>
<accession>A0A348WGX4</accession>
<evidence type="ECO:0000256" key="1">
    <source>
        <dbReference type="SAM" id="SignalP"/>
    </source>
</evidence>
<dbReference type="Gene3D" id="3.40.50.410">
    <property type="entry name" value="von Willebrand factor, type A domain"/>
    <property type="match status" value="1"/>
</dbReference>
<evidence type="ECO:0000313" key="2">
    <source>
        <dbReference type="EMBL" id="HAR53786.1"/>
    </source>
</evidence>